<dbReference type="Proteomes" id="UP000230233">
    <property type="component" value="Chromosome V"/>
</dbReference>
<feature type="region of interest" description="Disordered" evidence="1">
    <location>
        <begin position="68"/>
        <end position="118"/>
    </location>
</feature>
<evidence type="ECO:0000313" key="3">
    <source>
        <dbReference type="Proteomes" id="UP000230233"/>
    </source>
</evidence>
<keyword evidence="3" id="KW-1185">Reference proteome</keyword>
<gene>
    <name evidence="2" type="primary">Cnig_chr_V.g19744</name>
    <name evidence="2" type="ORF">B9Z55_019744</name>
</gene>
<comment type="caution">
    <text evidence="2">The sequence shown here is derived from an EMBL/GenBank/DDBJ whole genome shotgun (WGS) entry which is preliminary data.</text>
</comment>
<dbReference type="EMBL" id="PDUG01000005">
    <property type="protein sequence ID" value="PIC27508.1"/>
    <property type="molecule type" value="Genomic_DNA"/>
</dbReference>
<organism evidence="2 3">
    <name type="scientific">Caenorhabditis nigoni</name>
    <dbReference type="NCBI Taxonomy" id="1611254"/>
    <lineage>
        <taxon>Eukaryota</taxon>
        <taxon>Metazoa</taxon>
        <taxon>Ecdysozoa</taxon>
        <taxon>Nematoda</taxon>
        <taxon>Chromadorea</taxon>
        <taxon>Rhabditida</taxon>
        <taxon>Rhabditina</taxon>
        <taxon>Rhabditomorpha</taxon>
        <taxon>Rhabditoidea</taxon>
        <taxon>Rhabditidae</taxon>
        <taxon>Peloderinae</taxon>
        <taxon>Caenorhabditis</taxon>
    </lineage>
</organism>
<accession>A0A2G5TJS6</accession>
<feature type="region of interest" description="Disordered" evidence="1">
    <location>
        <begin position="1"/>
        <end position="28"/>
    </location>
</feature>
<proteinExistence type="predicted"/>
<evidence type="ECO:0000256" key="1">
    <source>
        <dbReference type="SAM" id="MobiDB-lite"/>
    </source>
</evidence>
<sequence>MHESCRFQSQRRHKEEVVLQLPQPKSRSEVLQVSVPMLLLQSTSLLWTLCEQEDKSDDDQPVHNVLQHVGRRRTEDSTGKSYYCQESSPLTPQYSSTNSTSFRTQPKHCSSPPNESDT</sequence>
<name>A0A2G5TJS6_9PELO</name>
<protein>
    <submittedName>
        <fullName evidence="2">Uncharacterized protein</fullName>
    </submittedName>
</protein>
<reference evidence="3" key="1">
    <citation type="submission" date="2017-10" db="EMBL/GenBank/DDBJ databases">
        <title>Rapid genome shrinkage in a self-fertile nematode reveals novel sperm competition proteins.</title>
        <authorList>
            <person name="Yin D."/>
            <person name="Schwarz E.M."/>
            <person name="Thomas C.G."/>
            <person name="Felde R.L."/>
            <person name="Korf I.F."/>
            <person name="Cutter A.D."/>
            <person name="Schartner C.M."/>
            <person name="Ralston E.J."/>
            <person name="Meyer B.J."/>
            <person name="Haag E.S."/>
        </authorList>
    </citation>
    <scope>NUCLEOTIDE SEQUENCE [LARGE SCALE GENOMIC DNA]</scope>
    <source>
        <strain evidence="3">JU1422</strain>
    </source>
</reference>
<dbReference type="AlphaFoldDB" id="A0A2G5TJS6"/>
<feature type="compositionally biased region" description="Polar residues" evidence="1">
    <location>
        <begin position="84"/>
        <end position="118"/>
    </location>
</feature>
<evidence type="ECO:0000313" key="2">
    <source>
        <dbReference type="EMBL" id="PIC27508.1"/>
    </source>
</evidence>